<dbReference type="HOGENOM" id="CLU_2757036_0_0_1"/>
<reference evidence="1" key="2">
    <citation type="journal article" date="2008" name="Genome Biol.">
        <title>Improved genome assembly and evidence-based global gene model set for the chordate Ciona intestinalis: new insight into intron and operon populations.</title>
        <authorList>
            <person name="Satou Y."/>
            <person name="Mineta K."/>
            <person name="Ogasawara M."/>
            <person name="Sasakura Y."/>
            <person name="Shoguchi E."/>
            <person name="Ueno K."/>
            <person name="Yamada L."/>
            <person name="Matsumoto J."/>
            <person name="Wasserscheid J."/>
            <person name="Dewar K."/>
            <person name="Wiley G.B."/>
            <person name="Macmil S.L."/>
            <person name="Roe B.A."/>
            <person name="Zeller R.W."/>
            <person name="Hastings K.E."/>
            <person name="Lemaire P."/>
            <person name="Lindquist E."/>
            <person name="Endo T."/>
            <person name="Hotta K."/>
            <person name="Inaba K."/>
        </authorList>
    </citation>
    <scope>NUCLEOTIDE SEQUENCE [LARGE SCALE GENOMIC DNA]</scope>
    <source>
        <strain evidence="1">wild type</strain>
    </source>
</reference>
<keyword evidence="2" id="KW-1185">Reference proteome</keyword>
<proteinExistence type="predicted"/>
<reference evidence="1" key="3">
    <citation type="submission" date="2025-08" db="UniProtKB">
        <authorList>
            <consortium name="Ensembl"/>
        </authorList>
    </citation>
    <scope>IDENTIFICATION</scope>
</reference>
<sequence length="70" mass="7570">MLAGRPTLMDLPPNITPPIWSSDNWAASGVSYSMKAKPLCFPVIGSNDIFIDLNGPNGENAFRIISSFKS</sequence>
<evidence type="ECO:0000313" key="2">
    <source>
        <dbReference type="Proteomes" id="UP000008144"/>
    </source>
</evidence>
<reference evidence="2" key="1">
    <citation type="journal article" date="2002" name="Science">
        <title>The draft genome of Ciona intestinalis: insights into chordate and vertebrate origins.</title>
        <authorList>
            <person name="Dehal P."/>
            <person name="Satou Y."/>
            <person name="Campbell R.K."/>
            <person name="Chapman J."/>
            <person name="Degnan B."/>
            <person name="De Tomaso A."/>
            <person name="Davidson B."/>
            <person name="Di Gregorio A."/>
            <person name="Gelpke M."/>
            <person name="Goodstein D.M."/>
            <person name="Harafuji N."/>
            <person name="Hastings K.E."/>
            <person name="Ho I."/>
            <person name="Hotta K."/>
            <person name="Huang W."/>
            <person name="Kawashima T."/>
            <person name="Lemaire P."/>
            <person name="Martinez D."/>
            <person name="Meinertzhagen I.A."/>
            <person name="Necula S."/>
            <person name="Nonaka M."/>
            <person name="Putnam N."/>
            <person name="Rash S."/>
            <person name="Saiga H."/>
            <person name="Satake M."/>
            <person name="Terry A."/>
            <person name="Yamada L."/>
            <person name="Wang H.G."/>
            <person name="Awazu S."/>
            <person name="Azumi K."/>
            <person name="Boore J."/>
            <person name="Branno M."/>
            <person name="Chin-Bow S."/>
            <person name="DeSantis R."/>
            <person name="Doyle S."/>
            <person name="Francino P."/>
            <person name="Keys D.N."/>
            <person name="Haga S."/>
            <person name="Hayashi H."/>
            <person name="Hino K."/>
            <person name="Imai K.S."/>
            <person name="Inaba K."/>
            <person name="Kano S."/>
            <person name="Kobayashi K."/>
            <person name="Kobayashi M."/>
            <person name="Lee B.I."/>
            <person name="Makabe K.W."/>
            <person name="Manohar C."/>
            <person name="Matassi G."/>
            <person name="Medina M."/>
            <person name="Mochizuki Y."/>
            <person name="Mount S."/>
            <person name="Morishita T."/>
            <person name="Miura S."/>
            <person name="Nakayama A."/>
            <person name="Nishizaka S."/>
            <person name="Nomoto H."/>
            <person name="Ohta F."/>
            <person name="Oishi K."/>
            <person name="Rigoutsos I."/>
            <person name="Sano M."/>
            <person name="Sasaki A."/>
            <person name="Sasakura Y."/>
            <person name="Shoguchi E."/>
            <person name="Shin-i T."/>
            <person name="Spagnuolo A."/>
            <person name="Stainier D."/>
            <person name="Suzuki M.M."/>
            <person name="Tassy O."/>
            <person name="Takatori N."/>
            <person name="Tokuoka M."/>
            <person name="Yagi K."/>
            <person name="Yoshizaki F."/>
            <person name="Wada S."/>
            <person name="Zhang C."/>
            <person name="Hyatt P.D."/>
            <person name="Larimer F."/>
            <person name="Detter C."/>
            <person name="Doggett N."/>
            <person name="Glavina T."/>
            <person name="Hawkins T."/>
            <person name="Richardson P."/>
            <person name="Lucas S."/>
            <person name="Kohara Y."/>
            <person name="Levine M."/>
            <person name="Satoh N."/>
            <person name="Rokhsar D.S."/>
        </authorList>
    </citation>
    <scope>NUCLEOTIDE SEQUENCE [LARGE SCALE GENOMIC DNA]</scope>
</reference>
<dbReference type="InParanoid" id="H2XRI1"/>
<organism evidence="1 2">
    <name type="scientific">Ciona intestinalis</name>
    <name type="common">Transparent sea squirt</name>
    <name type="synonym">Ascidia intestinalis</name>
    <dbReference type="NCBI Taxonomy" id="7719"/>
    <lineage>
        <taxon>Eukaryota</taxon>
        <taxon>Metazoa</taxon>
        <taxon>Chordata</taxon>
        <taxon>Tunicata</taxon>
        <taxon>Ascidiacea</taxon>
        <taxon>Phlebobranchia</taxon>
        <taxon>Cionidae</taxon>
        <taxon>Ciona</taxon>
    </lineage>
</organism>
<accession>H2XRI1</accession>
<name>H2XRI1_CIOIN</name>
<dbReference type="Proteomes" id="UP000008144">
    <property type="component" value="Chromosome 11"/>
</dbReference>
<dbReference type="Ensembl" id="ENSCINT00000031863.1">
    <property type="protein sequence ID" value="ENSCINP00000032265.1"/>
    <property type="gene ID" value="ENSCING00000022643.1"/>
</dbReference>
<reference evidence="1" key="4">
    <citation type="submission" date="2025-09" db="UniProtKB">
        <authorList>
            <consortium name="Ensembl"/>
        </authorList>
    </citation>
    <scope>IDENTIFICATION</scope>
</reference>
<evidence type="ECO:0000313" key="1">
    <source>
        <dbReference type="Ensembl" id="ENSCINP00000032265.1"/>
    </source>
</evidence>
<dbReference type="EMBL" id="EAAA01000784">
    <property type="status" value="NOT_ANNOTATED_CDS"/>
    <property type="molecule type" value="Genomic_DNA"/>
</dbReference>
<protein>
    <submittedName>
        <fullName evidence="1">Uncharacterized protein</fullName>
    </submittedName>
</protein>
<dbReference type="AlphaFoldDB" id="H2XRI1"/>